<evidence type="ECO:0000256" key="1">
    <source>
        <dbReference type="ARBA" id="ARBA00004496"/>
    </source>
</evidence>
<comment type="subcellular location">
    <subcellularLocation>
        <location evidence="1 5">Cytoplasm</location>
    </subcellularLocation>
</comment>
<feature type="domain" description="RecX second three-helical" evidence="7">
    <location>
        <begin position="146"/>
        <end position="187"/>
    </location>
</feature>
<dbReference type="Proteomes" id="UP001501138">
    <property type="component" value="Unassembled WGS sequence"/>
</dbReference>
<reference evidence="10" key="1">
    <citation type="journal article" date="2019" name="Int. J. Syst. Evol. Microbiol.">
        <title>The Global Catalogue of Microorganisms (GCM) 10K type strain sequencing project: providing services to taxonomists for standard genome sequencing and annotation.</title>
        <authorList>
            <consortium name="The Broad Institute Genomics Platform"/>
            <consortium name="The Broad Institute Genome Sequencing Center for Infectious Disease"/>
            <person name="Wu L."/>
            <person name="Ma J."/>
        </authorList>
    </citation>
    <scope>NUCLEOTIDE SEQUENCE [LARGE SCALE GENOMIC DNA]</scope>
    <source>
        <strain evidence="10">JCM 15589</strain>
    </source>
</reference>
<keyword evidence="4 5" id="KW-0963">Cytoplasm</keyword>
<accession>A0ABP4VZX1</accession>
<dbReference type="InterPro" id="IPR053926">
    <property type="entry name" value="RecX_HTH_1st"/>
</dbReference>
<dbReference type="Pfam" id="PF21982">
    <property type="entry name" value="RecX_HTH1"/>
    <property type="match status" value="1"/>
</dbReference>
<name>A0ABP4VZX1_9MICO</name>
<dbReference type="EMBL" id="BAAAPM010000012">
    <property type="protein sequence ID" value="GAA1742140.1"/>
    <property type="molecule type" value="Genomic_DNA"/>
</dbReference>
<evidence type="ECO:0000259" key="7">
    <source>
        <dbReference type="Pfam" id="PF02631"/>
    </source>
</evidence>
<organism evidence="9 10">
    <name type="scientific">Isoptericola hypogeus</name>
    <dbReference type="NCBI Taxonomy" id="300179"/>
    <lineage>
        <taxon>Bacteria</taxon>
        <taxon>Bacillati</taxon>
        <taxon>Actinomycetota</taxon>
        <taxon>Actinomycetes</taxon>
        <taxon>Micrococcales</taxon>
        <taxon>Promicromonosporaceae</taxon>
        <taxon>Isoptericola</taxon>
    </lineage>
</organism>
<comment type="caution">
    <text evidence="9">The sequence shown here is derived from an EMBL/GenBank/DDBJ whole genome shotgun (WGS) entry which is preliminary data.</text>
</comment>
<evidence type="ECO:0000256" key="4">
    <source>
        <dbReference type="ARBA" id="ARBA00022490"/>
    </source>
</evidence>
<protein>
    <recommendedName>
        <fullName evidence="3 5">Regulatory protein RecX</fullName>
    </recommendedName>
</protein>
<evidence type="ECO:0000259" key="8">
    <source>
        <dbReference type="Pfam" id="PF21982"/>
    </source>
</evidence>
<dbReference type="HAMAP" id="MF_01114">
    <property type="entry name" value="RecX"/>
    <property type="match status" value="1"/>
</dbReference>
<feature type="domain" description="RecX first three-helical" evidence="8">
    <location>
        <begin position="100"/>
        <end position="138"/>
    </location>
</feature>
<dbReference type="InterPro" id="IPR003783">
    <property type="entry name" value="Regulatory_RecX"/>
</dbReference>
<comment type="function">
    <text evidence="5">Modulates RecA activity.</text>
</comment>
<evidence type="ECO:0000256" key="6">
    <source>
        <dbReference type="SAM" id="MobiDB-lite"/>
    </source>
</evidence>
<feature type="compositionally biased region" description="Basic and acidic residues" evidence="6">
    <location>
        <begin position="38"/>
        <end position="61"/>
    </location>
</feature>
<keyword evidence="10" id="KW-1185">Reference proteome</keyword>
<proteinExistence type="inferred from homology"/>
<evidence type="ECO:0000256" key="3">
    <source>
        <dbReference type="ARBA" id="ARBA00018111"/>
    </source>
</evidence>
<feature type="compositionally biased region" description="Gly residues" evidence="6">
    <location>
        <begin position="25"/>
        <end position="37"/>
    </location>
</feature>
<feature type="region of interest" description="Disordered" evidence="6">
    <location>
        <begin position="1"/>
        <end position="92"/>
    </location>
</feature>
<gene>
    <name evidence="5" type="primary">recX</name>
    <name evidence="9" type="ORF">GCM10009809_41990</name>
</gene>
<comment type="similarity">
    <text evidence="2 5">Belongs to the RecX family.</text>
</comment>
<evidence type="ECO:0000256" key="2">
    <source>
        <dbReference type="ARBA" id="ARBA00009695"/>
    </source>
</evidence>
<evidence type="ECO:0000256" key="5">
    <source>
        <dbReference type="HAMAP-Rule" id="MF_01114"/>
    </source>
</evidence>
<dbReference type="Gene3D" id="1.10.10.10">
    <property type="entry name" value="Winged helix-like DNA-binding domain superfamily/Winged helix DNA-binding domain"/>
    <property type="match status" value="1"/>
</dbReference>
<dbReference type="Pfam" id="PF02631">
    <property type="entry name" value="RecX_HTH2"/>
    <property type="match status" value="1"/>
</dbReference>
<dbReference type="PANTHER" id="PTHR33602">
    <property type="entry name" value="REGULATORY PROTEIN RECX FAMILY PROTEIN"/>
    <property type="match status" value="1"/>
</dbReference>
<dbReference type="PANTHER" id="PTHR33602:SF1">
    <property type="entry name" value="REGULATORY PROTEIN RECX FAMILY PROTEIN"/>
    <property type="match status" value="1"/>
</dbReference>
<evidence type="ECO:0000313" key="10">
    <source>
        <dbReference type="Proteomes" id="UP001501138"/>
    </source>
</evidence>
<dbReference type="InterPro" id="IPR036388">
    <property type="entry name" value="WH-like_DNA-bd_sf"/>
</dbReference>
<evidence type="ECO:0000313" key="9">
    <source>
        <dbReference type="EMBL" id="GAA1742140.1"/>
    </source>
</evidence>
<dbReference type="InterPro" id="IPR053924">
    <property type="entry name" value="RecX_HTH_2nd"/>
</dbReference>
<sequence>MTVGVGGRGVGKRRGRPRSSVGAGTSYGGEGAQGPDGHGSDGHGSDGHGSDGHGSDGHDGSDDADDPQGAGGRRERRRRPTVAERLDAGEIGLEEAGELARESVLRTLTAAPKSRVELAQSLARKGYPEAVVGPLLDRFDEVGLVDDAAYADMLVRTRHAERGLSRRAIAVELRRRGIDDDTAADALEQVDGDDEREAALALARKHVARTSGLDRDVRVRRAVGSLGRKGYAPGVAFGAVRDALAEEGAAGPEDDFPALGD</sequence>